<dbReference type="SUPFAM" id="SSF48264">
    <property type="entry name" value="Cytochrome P450"/>
    <property type="match status" value="1"/>
</dbReference>
<name>K1W6L0_MARBU</name>
<dbReference type="OrthoDB" id="3945418at2759"/>
<keyword evidence="8" id="KW-1185">Reference proteome</keyword>
<evidence type="ECO:0000256" key="1">
    <source>
        <dbReference type="ARBA" id="ARBA00001971"/>
    </source>
</evidence>
<accession>K1W6L0</accession>
<dbReference type="PANTHER" id="PTHR24305">
    <property type="entry name" value="CYTOCHROME P450"/>
    <property type="match status" value="1"/>
</dbReference>
<evidence type="ECO:0000256" key="6">
    <source>
        <dbReference type="ARBA" id="ARBA00023033"/>
    </source>
</evidence>
<comment type="similarity">
    <text evidence="2">Belongs to the cytochrome P450 family.</text>
</comment>
<sequence>MFGQSEGSLGTVDHDLHRMRPAAISSFFSKSNVRKLEPIIHSNISKLMGRMYELEFTSQPINLNVVYSAFTSDIIMEYGFGESQHYLEKDGFNADFFGMMDLMHHLRAAAKQFGWLLPVMLSIPEFITTRIDKGMAANNKGLGRYLVTFSKGSRQCVGINPAYNELFLRLNAVFGRFGGVAGVDSTAAATLSLFKTTRADMESDRDLFVPGPKKGSKGVRVVFSLQRRKKGGGDSLCNLSQL</sequence>
<keyword evidence="5" id="KW-0408">Iron</keyword>
<gene>
    <name evidence="7" type="ORF">MBM_09184</name>
</gene>
<dbReference type="GeneID" id="18765119"/>
<dbReference type="Gene3D" id="1.10.630.10">
    <property type="entry name" value="Cytochrome P450"/>
    <property type="match status" value="1"/>
</dbReference>
<dbReference type="AlphaFoldDB" id="K1W6L0"/>
<dbReference type="Proteomes" id="UP000006753">
    <property type="component" value="Unassembled WGS sequence"/>
</dbReference>
<evidence type="ECO:0000256" key="5">
    <source>
        <dbReference type="ARBA" id="ARBA00023004"/>
    </source>
</evidence>
<keyword evidence="4" id="KW-0560">Oxidoreductase</keyword>
<dbReference type="InParanoid" id="K1W6L0"/>
<dbReference type="KEGG" id="mbe:MBM_09184"/>
<dbReference type="InterPro" id="IPR036396">
    <property type="entry name" value="Cyt_P450_sf"/>
</dbReference>
<dbReference type="InterPro" id="IPR017972">
    <property type="entry name" value="Cyt_P450_CS"/>
</dbReference>
<dbReference type="GO" id="GO:0005506">
    <property type="term" value="F:iron ion binding"/>
    <property type="evidence" value="ECO:0007669"/>
    <property type="project" value="InterPro"/>
</dbReference>
<dbReference type="PANTHER" id="PTHR24305:SF157">
    <property type="entry name" value="N-ACETYLTRYPTOPHAN 6-HYDROXYLASE IVOC-RELATED"/>
    <property type="match status" value="1"/>
</dbReference>
<dbReference type="EMBL" id="JH921455">
    <property type="protein sequence ID" value="EKD12615.1"/>
    <property type="molecule type" value="Genomic_DNA"/>
</dbReference>
<reference evidence="7 8" key="1">
    <citation type="journal article" date="2012" name="BMC Genomics">
        <title>Sequencing the genome of Marssonina brunnea reveals fungus-poplar co-evolution.</title>
        <authorList>
            <person name="Zhu S."/>
            <person name="Cao Y.-Z."/>
            <person name="Jiang C."/>
            <person name="Tan B.-Y."/>
            <person name="Wang Z."/>
            <person name="Feng S."/>
            <person name="Zhang L."/>
            <person name="Su X.-H."/>
            <person name="Brejova B."/>
            <person name="Vinar T."/>
            <person name="Xu M."/>
            <person name="Wang M.-X."/>
            <person name="Zhang S.-G."/>
            <person name="Huang M.-R."/>
            <person name="Wu R."/>
            <person name="Zhou Y."/>
        </authorList>
    </citation>
    <scope>NUCLEOTIDE SEQUENCE [LARGE SCALE GENOMIC DNA]</scope>
    <source>
        <strain evidence="7 8">MB_m1</strain>
    </source>
</reference>
<evidence type="ECO:0000256" key="3">
    <source>
        <dbReference type="ARBA" id="ARBA00022723"/>
    </source>
</evidence>
<evidence type="ECO:0000256" key="4">
    <source>
        <dbReference type="ARBA" id="ARBA00023002"/>
    </source>
</evidence>
<dbReference type="InterPro" id="IPR050121">
    <property type="entry name" value="Cytochrome_P450_monoxygenase"/>
</dbReference>
<evidence type="ECO:0000313" key="7">
    <source>
        <dbReference type="EMBL" id="EKD12615.1"/>
    </source>
</evidence>
<protein>
    <submittedName>
        <fullName evidence="7">Benzoate 4-monooxygenase cytochrome P450</fullName>
    </submittedName>
</protein>
<dbReference type="HOGENOM" id="CLU_1147392_0_0_1"/>
<dbReference type="GO" id="GO:0020037">
    <property type="term" value="F:heme binding"/>
    <property type="evidence" value="ECO:0007669"/>
    <property type="project" value="InterPro"/>
</dbReference>
<proteinExistence type="inferred from homology"/>
<comment type="cofactor">
    <cofactor evidence="1">
        <name>heme</name>
        <dbReference type="ChEBI" id="CHEBI:30413"/>
    </cofactor>
</comment>
<evidence type="ECO:0000313" key="8">
    <source>
        <dbReference type="Proteomes" id="UP000006753"/>
    </source>
</evidence>
<keyword evidence="6 7" id="KW-0503">Monooxygenase</keyword>
<dbReference type="PROSITE" id="PS00086">
    <property type="entry name" value="CYTOCHROME_P450"/>
    <property type="match status" value="1"/>
</dbReference>
<dbReference type="GO" id="GO:0016705">
    <property type="term" value="F:oxidoreductase activity, acting on paired donors, with incorporation or reduction of molecular oxygen"/>
    <property type="evidence" value="ECO:0007669"/>
    <property type="project" value="InterPro"/>
</dbReference>
<organism evidence="7 8">
    <name type="scientific">Marssonina brunnea f. sp. multigermtubi (strain MB_m1)</name>
    <name type="common">Marssonina leaf spot fungus</name>
    <dbReference type="NCBI Taxonomy" id="1072389"/>
    <lineage>
        <taxon>Eukaryota</taxon>
        <taxon>Fungi</taxon>
        <taxon>Dikarya</taxon>
        <taxon>Ascomycota</taxon>
        <taxon>Pezizomycotina</taxon>
        <taxon>Leotiomycetes</taxon>
        <taxon>Helotiales</taxon>
        <taxon>Drepanopezizaceae</taxon>
        <taxon>Drepanopeziza</taxon>
    </lineage>
</organism>
<keyword evidence="3" id="KW-0479">Metal-binding</keyword>
<evidence type="ECO:0000256" key="2">
    <source>
        <dbReference type="ARBA" id="ARBA00010617"/>
    </source>
</evidence>
<dbReference type="GO" id="GO:0004497">
    <property type="term" value="F:monooxygenase activity"/>
    <property type="evidence" value="ECO:0007669"/>
    <property type="project" value="UniProtKB-KW"/>
</dbReference>